<evidence type="ECO:0000256" key="2">
    <source>
        <dbReference type="ARBA" id="ARBA00022692"/>
    </source>
</evidence>
<evidence type="ECO:0000313" key="5">
    <source>
        <dbReference type="EMBL" id="GAH07806.1"/>
    </source>
</evidence>
<dbReference type="GO" id="GO:0016020">
    <property type="term" value="C:membrane"/>
    <property type="evidence" value="ECO:0007669"/>
    <property type="project" value="UniProtKB-SubCell"/>
</dbReference>
<dbReference type="Pfam" id="PF01566">
    <property type="entry name" value="Nramp"/>
    <property type="match status" value="1"/>
</dbReference>
<proteinExistence type="predicted"/>
<keyword evidence="2" id="KW-0812">Transmembrane</keyword>
<dbReference type="EMBL" id="BART01030839">
    <property type="protein sequence ID" value="GAH07806.1"/>
    <property type="molecule type" value="Genomic_DNA"/>
</dbReference>
<comment type="caution">
    <text evidence="5">The sequence shown here is derived from an EMBL/GenBank/DDBJ whole genome shotgun (WGS) entry which is preliminary data.</text>
</comment>
<evidence type="ECO:0000256" key="1">
    <source>
        <dbReference type="ARBA" id="ARBA00004141"/>
    </source>
</evidence>
<evidence type="ECO:0008006" key="6">
    <source>
        <dbReference type="Google" id="ProtNLM"/>
    </source>
</evidence>
<dbReference type="InterPro" id="IPR001046">
    <property type="entry name" value="NRAMP_fam"/>
</dbReference>
<dbReference type="AlphaFoldDB" id="X1CHL2"/>
<comment type="subcellular location">
    <subcellularLocation>
        <location evidence="1">Membrane</location>
        <topology evidence="1">Multi-pass membrane protein</topology>
    </subcellularLocation>
</comment>
<evidence type="ECO:0000256" key="3">
    <source>
        <dbReference type="ARBA" id="ARBA00022989"/>
    </source>
</evidence>
<reference evidence="5" key="1">
    <citation type="journal article" date="2014" name="Front. Microbiol.">
        <title>High frequency of phylogenetically diverse reductive dehalogenase-homologous genes in deep subseafloor sedimentary metagenomes.</title>
        <authorList>
            <person name="Kawai M."/>
            <person name="Futagami T."/>
            <person name="Toyoda A."/>
            <person name="Takaki Y."/>
            <person name="Nishi S."/>
            <person name="Hori S."/>
            <person name="Arai W."/>
            <person name="Tsubouchi T."/>
            <person name="Morono Y."/>
            <person name="Uchiyama I."/>
            <person name="Ito T."/>
            <person name="Fujiyama A."/>
            <person name="Inagaki F."/>
            <person name="Takami H."/>
        </authorList>
    </citation>
    <scope>NUCLEOTIDE SEQUENCE</scope>
    <source>
        <strain evidence="5">Expedition CK06-06</strain>
    </source>
</reference>
<gene>
    <name evidence="5" type="ORF">S01H4_53716</name>
</gene>
<sequence>MVKETVKDEVKVMVRFVKKRRSIKDYFSFSKSGIITGAADNDPAGIITYTQVGAFAGTSLLWLPIVTFPMLAVLEEISARIGVVTKKGLNRVIAENFGQKIAIAVALILI</sequence>
<keyword evidence="4" id="KW-0472">Membrane</keyword>
<keyword evidence="3" id="KW-1133">Transmembrane helix</keyword>
<feature type="non-terminal residue" evidence="5">
    <location>
        <position position="110"/>
    </location>
</feature>
<protein>
    <recommendedName>
        <fullName evidence="6">Divalent metal cation transporter MntH</fullName>
    </recommendedName>
</protein>
<accession>X1CHL2</accession>
<evidence type="ECO:0000256" key="4">
    <source>
        <dbReference type="ARBA" id="ARBA00023136"/>
    </source>
</evidence>
<name>X1CHL2_9ZZZZ</name>
<organism evidence="5">
    <name type="scientific">marine sediment metagenome</name>
    <dbReference type="NCBI Taxonomy" id="412755"/>
    <lineage>
        <taxon>unclassified sequences</taxon>
        <taxon>metagenomes</taxon>
        <taxon>ecological metagenomes</taxon>
    </lineage>
</organism>
<dbReference type="GO" id="GO:0046873">
    <property type="term" value="F:metal ion transmembrane transporter activity"/>
    <property type="evidence" value="ECO:0007669"/>
    <property type="project" value="InterPro"/>
</dbReference>